<evidence type="ECO:0000256" key="11">
    <source>
        <dbReference type="SAM" id="MobiDB-lite"/>
    </source>
</evidence>
<proteinExistence type="inferred from homology"/>
<dbReference type="GO" id="GO:0005634">
    <property type="term" value="C:nucleus"/>
    <property type="evidence" value="ECO:0007669"/>
    <property type="project" value="UniProtKB-SubCell"/>
</dbReference>
<dbReference type="PANTHER" id="PTHR46010:SF1">
    <property type="entry name" value="PROTEIN IWS1 HOMOLOG"/>
    <property type="match status" value="1"/>
</dbReference>
<evidence type="ECO:0000256" key="5">
    <source>
        <dbReference type="ARBA" id="ARBA00023163"/>
    </source>
</evidence>
<dbReference type="EnsemblMetazoa" id="AFUN006085-RA">
    <property type="protein sequence ID" value="AFUN006085-PA"/>
    <property type="gene ID" value="AFUN006085"/>
</dbReference>
<dbReference type="PANTHER" id="PTHR46010">
    <property type="entry name" value="PROTEIN IWS1 HOMOLOG"/>
    <property type="match status" value="1"/>
</dbReference>
<dbReference type="GO" id="GO:0008380">
    <property type="term" value="P:RNA splicing"/>
    <property type="evidence" value="ECO:0007669"/>
    <property type="project" value="UniProtKB-KW"/>
</dbReference>
<accession>A0A182RIM0</accession>
<dbReference type="InterPro" id="IPR051037">
    <property type="entry name" value="RNAPII_TF_IWS1"/>
</dbReference>
<dbReference type="STRING" id="62324.A0A182RIM0"/>
<dbReference type="InterPro" id="IPR017923">
    <property type="entry name" value="TFIIS_N"/>
</dbReference>
<protein>
    <recommendedName>
        <fullName evidence="12">TFIIS N-terminal domain-containing protein</fullName>
    </recommendedName>
</protein>
<evidence type="ECO:0000256" key="10">
    <source>
        <dbReference type="SAM" id="Coils"/>
    </source>
</evidence>
<dbReference type="VEuPathDB" id="VectorBase:AFUN006085"/>
<dbReference type="GO" id="GO:0016973">
    <property type="term" value="P:poly(A)+ mRNA export from nucleus"/>
    <property type="evidence" value="ECO:0007669"/>
    <property type="project" value="TreeGrafter"/>
</dbReference>
<evidence type="ECO:0000259" key="12">
    <source>
        <dbReference type="PROSITE" id="PS51319"/>
    </source>
</evidence>
<keyword evidence="2" id="KW-0507">mRNA processing</keyword>
<comment type="subcellular location">
    <subcellularLocation>
        <location evidence="9">Nucleus</location>
    </subcellularLocation>
</comment>
<dbReference type="VEuPathDB" id="VectorBase:AFUN2_006768"/>
<keyword evidence="6" id="KW-0508">mRNA splicing</keyword>
<evidence type="ECO:0000256" key="8">
    <source>
        <dbReference type="ARBA" id="ARBA00037992"/>
    </source>
</evidence>
<evidence type="ECO:0000313" key="13">
    <source>
        <dbReference type="EnsemblMetazoa" id="AFUN006085-PA"/>
    </source>
</evidence>
<dbReference type="Gene3D" id="1.20.930.10">
    <property type="entry name" value="Conserved domain common to transcription factors TFIIS, elongin A, CRSP70"/>
    <property type="match status" value="1"/>
</dbReference>
<evidence type="ECO:0000256" key="2">
    <source>
        <dbReference type="ARBA" id="ARBA00022664"/>
    </source>
</evidence>
<keyword evidence="5" id="KW-0804">Transcription</keyword>
<sequence>MDDSSADEAASIQTDPYVSDGAAKIIKNIEKKEANIVYLEDEEIIEDGSERDQFMTDFDIMRARKKAESVRRRKRNHNEASDENEDLVVELLLEMQQSATQDRLLNLDGKPATKKIAILHKVMHQLIKKDLQPTLLNHNVLHVLAEWITPLPNKALPCLQIRESVLKLLADFPTIDKFHLKQSGIGKAVMYLYKHPKETKANRKRANALIAEWFRSVFNISTDFSGMSREERRQRDLQQFPKQNKPSTPPDVVTSTSVVLPDIWMFETNKKTIRPGDKGWINRARVPLPSDKVYIVRPKSKIEVNLNSVAKKQPNRYEIYLKKFYDNKRKNSTRPPVPLSIGGAKFCDY</sequence>
<dbReference type="InterPro" id="IPR035441">
    <property type="entry name" value="TFIIS/LEDGF_dom_sf"/>
</dbReference>
<evidence type="ECO:0000256" key="9">
    <source>
        <dbReference type="PROSITE-ProRule" id="PRU00649"/>
    </source>
</evidence>
<reference evidence="13" key="1">
    <citation type="submission" date="2020-05" db="UniProtKB">
        <authorList>
            <consortium name="EnsemblMetazoa"/>
        </authorList>
    </citation>
    <scope>IDENTIFICATION</scope>
    <source>
        <strain evidence="13">FUMOZ</strain>
    </source>
</reference>
<comment type="similarity">
    <text evidence="8">Belongs to the IWS1 family.</text>
</comment>
<dbReference type="PROSITE" id="PS51319">
    <property type="entry name" value="TFIIS_N"/>
    <property type="match status" value="1"/>
</dbReference>
<dbReference type="Pfam" id="PF08711">
    <property type="entry name" value="Med26"/>
    <property type="match status" value="1"/>
</dbReference>
<dbReference type="GO" id="GO:0006397">
    <property type="term" value="P:mRNA processing"/>
    <property type="evidence" value="ECO:0007669"/>
    <property type="project" value="UniProtKB-KW"/>
</dbReference>
<keyword evidence="7 9" id="KW-0539">Nucleus</keyword>
<keyword evidence="1" id="KW-0813">Transport</keyword>
<name>A0A182RIM0_ANOFN</name>
<organism evidence="13">
    <name type="scientific">Anopheles funestus</name>
    <name type="common">African malaria mosquito</name>
    <dbReference type="NCBI Taxonomy" id="62324"/>
    <lineage>
        <taxon>Eukaryota</taxon>
        <taxon>Metazoa</taxon>
        <taxon>Ecdysozoa</taxon>
        <taxon>Arthropoda</taxon>
        <taxon>Hexapoda</taxon>
        <taxon>Insecta</taxon>
        <taxon>Pterygota</taxon>
        <taxon>Neoptera</taxon>
        <taxon>Endopterygota</taxon>
        <taxon>Diptera</taxon>
        <taxon>Nematocera</taxon>
        <taxon>Culicoidea</taxon>
        <taxon>Culicidae</taxon>
        <taxon>Anophelinae</taxon>
        <taxon>Anopheles</taxon>
    </lineage>
</organism>
<dbReference type="AlphaFoldDB" id="A0A182RIM0"/>
<evidence type="ECO:0000256" key="3">
    <source>
        <dbReference type="ARBA" id="ARBA00022816"/>
    </source>
</evidence>
<dbReference type="FunFam" id="1.20.930.10:FF:000001">
    <property type="entry name" value="IWS1, SUPT6H interacting protein"/>
    <property type="match status" value="1"/>
</dbReference>
<keyword evidence="4" id="KW-0805">Transcription regulation</keyword>
<feature type="region of interest" description="Disordered" evidence="11">
    <location>
        <begin position="231"/>
        <end position="254"/>
    </location>
</feature>
<evidence type="ECO:0000256" key="6">
    <source>
        <dbReference type="ARBA" id="ARBA00023187"/>
    </source>
</evidence>
<feature type="coiled-coil region" evidence="10">
    <location>
        <begin position="22"/>
        <end position="80"/>
    </location>
</feature>
<feature type="domain" description="TFIIS N-terminal" evidence="12">
    <location>
        <begin position="142"/>
        <end position="220"/>
    </location>
</feature>
<keyword evidence="10" id="KW-0175">Coiled coil</keyword>
<evidence type="ECO:0000256" key="7">
    <source>
        <dbReference type="ARBA" id="ARBA00023242"/>
    </source>
</evidence>
<evidence type="ECO:0000256" key="4">
    <source>
        <dbReference type="ARBA" id="ARBA00023015"/>
    </source>
</evidence>
<evidence type="ECO:0000256" key="1">
    <source>
        <dbReference type="ARBA" id="ARBA00022448"/>
    </source>
</evidence>
<dbReference type="SUPFAM" id="SSF47676">
    <property type="entry name" value="Conserved domain common to transcription factors TFIIS, elongin A, CRSP70"/>
    <property type="match status" value="1"/>
</dbReference>
<keyword evidence="3" id="KW-0509">mRNA transport</keyword>